<reference evidence="11" key="1">
    <citation type="journal article" date="2019" name="Int. J. Syst. Evol. Microbiol.">
        <title>The Global Catalogue of Microorganisms (GCM) 10K type strain sequencing project: providing services to taxonomists for standard genome sequencing and annotation.</title>
        <authorList>
            <consortium name="The Broad Institute Genomics Platform"/>
            <consortium name="The Broad Institute Genome Sequencing Center for Infectious Disease"/>
            <person name="Wu L."/>
            <person name="Ma J."/>
        </authorList>
    </citation>
    <scope>NUCLEOTIDE SEQUENCE [LARGE SCALE GENOMIC DNA]</scope>
    <source>
        <strain evidence="11">NBRC 110140</strain>
    </source>
</reference>
<evidence type="ECO:0000313" key="10">
    <source>
        <dbReference type="EMBL" id="GLQ34440.1"/>
    </source>
</evidence>
<dbReference type="EMBL" id="BSNN01000002">
    <property type="protein sequence ID" value="GLQ34440.1"/>
    <property type="molecule type" value="Genomic_DNA"/>
</dbReference>
<feature type="chain" id="PRO_5046537378" evidence="8">
    <location>
        <begin position="27"/>
        <end position="523"/>
    </location>
</feature>
<evidence type="ECO:0000256" key="1">
    <source>
        <dbReference type="ARBA" id="ARBA00004752"/>
    </source>
</evidence>
<dbReference type="CDD" id="cd16913">
    <property type="entry name" value="YkuD_like"/>
    <property type="match status" value="1"/>
</dbReference>
<organism evidence="10 11">
    <name type="scientific">Amylibacter marinus</name>
    <dbReference type="NCBI Taxonomy" id="1475483"/>
    <lineage>
        <taxon>Bacteria</taxon>
        <taxon>Pseudomonadati</taxon>
        <taxon>Pseudomonadota</taxon>
        <taxon>Alphaproteobacteria</taxon>
        <taxon>Rhodobacterales</taxon>
        <taxon>Paracoccaceae</taxon>
        <taxon>Amylibacter</taxon>
    </lineage>
</organism>
<feature type="active site" description="Nucleophile" evidence="7">
    <location>
        <position position="439"/>
    </location>
</feature>
<dbReference type="PANTHER" id="PTHR41533">
    <property type="entry name" value="L,D-TRANSPEPTIDASE HI_1667-RELATED"/>
    <property type="match status" value="1"/>
</dbReference>
<evidence type="ECO:0000256" key="7">
    <source>
        <dbReference type="PROSITE-ProRule" id="PRU01373"/>
    </source>
</evidence>
<dbReference type="SUPFAM" id="SSF47090">
    <property type="entry name" value="PGBD-like"/>
    <property type="match status" value="1"/>
</dbReference>
<name>A0ABQ5VSX5_9RHOB</name>
<proteinExistence type="inferred from homology"/>
<protein>
    <submittedName>
        <fullName evidence="10">Murein L,D-transpeptidase</fullName>
    </submittedName>
</protein>
<keyword evidence="3" id="KW-0808">Transferase</keyword>
<sequence>MKFASHLAGVTIALFLSIGLVQPALAQQSQIEASAATLTGSDKQIAAFYASVGYSQLWTGRKNTARARALLAALKSADDHGLPKARYQINAVSKALKSRRKADFGKNEIFVSQIFTRYAQDVNSGLLRPSSIDKEIALRPKKISATALLSGISKGNPKAFLANLAPKSADYQNLIKESQRLSKLSGKPSADVPIATIKPNMTHPNVALMRAKLRDLGYGNLGGSNTYDAKLQKVVKEFQSTRGLGADGVVGPATLRAMNLKPADQKRMVAVNMERQRWINFPRAKRYIYVNIPDYSVAIIDNGKKSFTSRTVVGKNTDDTRTPEFIDSMTHMVINPTWHVPASIAGKEYLPIIRKDPGFLRKKNMTMLDRAGNSVNPATIDMASYSENNFPYHIKQRPDPGNALGLVKFMFPNKYNIYLHDTPSKSLFNRETRAYSHGCVRVHKPFEFAYALLKKQSSNPKNMFQTHLKTGKESYVNLKQSVPVIITYQTVVFDDKGRASYRGDIYGRDAKIAAALRRAGVAI</sequence>
<dbReference type="RefSeq" id="WP_284376197.1">
    <property type="nucleotide sequence ID" value="NZ_BSNN01000002.1"/>
</dbReference>
<comment type="caution">
    <text evidence="10">The sequence shown here is derived from an EMBL/GenBank/DDBJ whole genome shotgun (WGS) entry which is preliminary data.</text>
</comment>
<dbReference type="Pfam" id="PF01471">
    <property type="entry name" value="PG_binding_1"/>
    <property type="match status" value="1"/>
</dbReference>
<keyword evidence="6 7" id="KW-0961">Cell wall biogenesis/degradation</keyword>
<keyword evidence="4 7" id="KW-0133">Cell shape</keyword>
<evidence type="ECO:0000256" key="8">
    <source>
        <dbReference type="SAM" id="SignalP"/>
    </source>
</evidence>
<dbReference type="InterPro" id="IPR002477">
    <property type="entry name" value="Peptidoglycan-bd-like"/>
</dbReference>
<feature type="active site" description="Proton donor/acceptor" evidence="7">
    <location>
        <position position="420"/>
    </location>
</feature>
<comment type="similarity">
    <text evidence="2">Belongs to the YkuD family.</text>
</comment>
<dbReference type="SUPFAM" id="SSF141523">
    <property type="entry name" value="L,D-transpeptidase catalytic domain-like"/>
    <property type="match status" value="1"/>
</dbReference>
<evidence type="ECO:0000256" key="6">
    <source>
        <dbReference type="ARBA" id="ARBA00023316"/>
    </source>
</evidence>
<dbReference type="InterPro" id="IPR052905">
    <property type="entry name" value="LD-transpeptidase_YkuD-like"/>
</dbReference>
<dbReference type="Gene3D" id="1.10.101.10">
    <property type="entry name" value="PGBD-like superfamily/PGBD"/>
    <property type="match status" value="1"/>
</dbReference>
<keyword evidence="8" id="KW-0732">Signal</keyword>
<dbReference type="PROSITE" id="PS52029">
    <property type="entry name" value="LD_TPASE"/>
    <property type="match status" value="1"/>
</dbReference>
<evidence type="ECO:0000256" key="2">
    <source>
        <dbReference type="ARBA" id="ARBA00005992"/>
    </source>
</evidence>
<dbReference type="InterPro" id="IPR038063">
    <property type="entry name" value="Transpep_catalytic_dom"/>
</dbReference>
<dbReference type="InterPro" id="IPR036365">
    <property type="entry name" value="PGBD-like_sf"/>
</dbReference>
<comment type="pathway">
    <text evidence="1 7">Cell wall biogenesis; peptidoglycan biosynthesis.</text>
</comment>
<feature type="signal peptide" evidence="8">
    <location>
        <begin position="1"/>
        <end position="26"/>
    </location>
</feature>
<keyword evidence="5 7" id="KW-0573">Peptidoglycan synthesis</keyword>
<accession>A0ABQ5VSX5</accession>
<dbReference type="PANTHER" id="PTHR41533:SF2">
    <property type="entry name" value="BLR7131 PROTEIN"/>
    <property type="match status" value="1"/>
</dbReference>
<dbReference type="InterPro" id="IPR005490">
    <property type="entry name" value="LD_TPept_cat_dom"/>
</dbReference>
<dbReference type="Gene3D" id="2.40.440.10">
    <property type="entry name" value="L,D-transpeptidase catalytic domain-like"/>
    <property type="match status" value="1"/>
</dbReference>
<evidence type="ECO:0000259" key="9">
    <source>
        <dbReference type="PROSITE" id="PS52029"/>
    </source>
</evidence>
<dbReference type="InterPro" id="IPR036366">
    <property type="entry name" value="PGBDSf"/>
</dbReference>
<dbReference type="Proteomes" id="UP001156694">
    <property type="component" value="Unassembled WGS sequence"/>
</dbReference>
<feature type="domain" description="L,D-TPase catalytic" evidence="9">
    <location>
        <begin position="286"/>
        <end position="464"/>
    </location>
</feature>
<dbReference type="InterPro" id="IPR045380">
    <property type="entry name" value="LD_TPept_scaffold_dom"/>
</dbReference>
<dbReference type="Pfam" id="PF03734">
    <property type="entry name" value="YkuD"/>
    <property type="match status" value="1"/>
</dbReference>
<evidence type="ECO:0000256" key="5">
    <source>
        <dbReference type="ARBA" id="ARBA00022984"/>
    </source>
</evidence>
<evidence type="ECO:0000256" key="4">
    <source>
        <dbReference type="ARBA" id="ARBA00022960"/>
    </source>
</evidence>
<dbReference type="Pfam" id="PF20142">
    <property type="entry name" value="Scaffold"/>
    <property type="match status" value="1"/>
</dbReference>
<gene>
    <name evidence="10" type="ORF">GCM10007939_07230</name>
</gene>
<keyword evidence="11" id="KW-1185">Reference proteome</keyword>
<evidence type="ECO:0000256" key="3">
    <source>
        <dbReference type="ARBA" id="ARBA00022679"/>
    </source>
</evidence>
<evidence type="ECO:0000313" key="11">
    <source>
        <dbReference type="Proteomes" id="UP001156694"/>
    </source>
</evidence>